<accession>A0ABR3KCR5</accession>
<name>A0ABR3KCR5_TRISP</name>
<dbReference type="EMBL" id="JBEUSY010000412">
    <property type="protein sequence ID" value="KAL1234379.1"/>
    <property type="molecule type" value="Genomic_DNA"/>
</dbReference>
<sequence length="118" mass="13222">MPCIGDRPNVTVTPGVTNGDEDGMRQSTAVTPVDDHSTSFCRTPPPFPGNGDLKIWLMRLVDYFQENTIPEEKRYGFTKLLFSDEGYGMVIAAGFGRHCCYQALVDYLHWQSALKQTT</sequence>
<proteinExistence type="predicted"/>
<evidence type="ECO:0000313" key="2">
    <source>
        <dbReference type="EMBL" id="KAL1234379.1"/>
    </source>
</evidence>
<protein>
    <submittedName>
        <fullName evidence="2">Tumor protein</fullName>
    </submittedName>
</protein>
<dbReference type="Proteomes" id="UP001558632">
    <property type="component" value="Unassembled WGS sequence"/>
</dbReference>
<organism evidence="2 3">
    <name type="scientific">Trichinella spiralis</name>
    <name type="common">Trichina worm</name>
    <dbReference type="NCBI Taxonomy" id="6334"/>
    <lineage>
        <taxon>Eukaryota</taxon>
        <taxon>Metazoa</taxon>
        <taxon>Ecdysozoa</taxon>
        <taxon>Nematoda</taxon>
        <taxon>Enoplea</taxon>
        <taxon>Dorylaimia</taxon>
        <taxon>Trichinellida</taxon>
        <taxon>Trichinellidae</taxon>
        <taxon>Trichinella</taxon>
    </lineage>
</organism>
<evidence type="ECO:0000256" key="1">
    <source>
        <dbReference type="SAM" id="MobiDB-lite"/>
    </source>
</evidence>
<reference evidence="2 3" key="1">
    <citation type="submission" date="2024-07" db="EMBL/GenBank/DDBJ databases">
        <title>Enhanced genomic and transcriptomic resources for Trichinella pseudospiralis and T. spiralis underpin the discovery of pronounced molecular differences between stages and species.</title>
        <authorList>
            <person name="Pasi K.K."/>
            <person name="La Rosa G."/>
            <person name="Gomez-Morales M.A."/>
            <person name="Tosini F."/>
            <person name="Sumanam S."/>
            <person name="Young N.D."/>
            <person name="Chang B.C."/>
            <person name="Robin G.B."/>
        </authorList>
    </citation>
    <scope>NUCLEOTIDE SEQUENCE [LARGE SCALE GENOMIC DNA]</scope>
    <source>
        <strain evidence="2">ISS534</strain>
    </source>
</reference>
<comment type="caution">
    <text evidence="2">The sequence shown here is derived from an EMBL/GenBank/DDBJ whole genome shotgun (WGS) entry which is preliminary data.</text>
</comment>
<evidence type="ECO:0000313" key="3">
    <source>
        <dbReference type="Proteomes" id="UP001558632"/>
    </source>
</evidence>
<keyword evidence="3" id="KW-1185">Reference proteome</keyword>
<feature type="region of interest" description="Disordered" evidence="1">
    <location>
        <begin position="1"/>
        <end position="42"/>
    </location>
</feature>
<gene>
    <name evidence="2" type="ORF">TSPI_09162</name>
</gene>